<dbReference type="SMART" id="SM00342">
    <property type="entry name" value="HTH_ARAC"/>
    <property type="match status" value="1"/>
</dbReference>
<dbReference type="InterPro" id="IPR018062">
    <property type="entry name" value="HTH_AraC-typ_CS"/>
</dbReference>
<dbReference type="GO" id="GO:0043565">
    <property type="term" value="F:sequence-specific DNA binding"/>
    <property type="evidence" value="ECO:0007669"/>
    <property type="project" value="InterPro"/>
</dbReference>
<dbReference type="EMBL" id="FNUT01000007">
    <property type="protein sequence ID" value="SEG37545.1"/>
    <property type="molecule type" value="Genomic_DNA"/>
</dbReference>
<dbReference type="PANTHER" id="PTHR43280">
    <property type="entry name" value="ARAC-FAMILY TRANSCRIPTIONAL REGULATOR"/>
    <property type="match status" value="1"/>
</dbReference>
<dbReference type="SUPFAM" id="SSF51215">
    <property type="entry name" value="Regulatory protein AraC"/>
    <property type="match status" value="1"/>
</dbReference>
<evidence type="ECO:0000259" key="4">
    <source>
        <dbReference type="PROSITE" id="PS01124"/>
    </source>
</evidence>
<evidence type="ECO:0000313" key="6">
    <source>
        <dbReference type="Proteomes" id="UP000236731"/>
    </source>
</evidence>
<accession>A0A1H5ZP71</accession>
<dbReference type="OrthoDB" id="1007667at2"/>
<proteinExistence type="predicted"/>
<dbReference type="PROSITE" id="PS01124">
    <property type="entry name" value="HTH_ARAC_FAMILY_2"/>
    <property type="match status" value="1"/>
</dbReference>
<dbReference type="InterPro" id="IPR020449">
    <property type="entry name" value="Tscrpt_reg_AraC-type_HTH"/>
</dbReference>
<keyword evidence="1" id="KW-0805">Transcription regulation</keyword>
<evidence type="ECO:0000313" key="5">
    <source>
        <dbReference type="EMBL" id="SEG37545.1"/>
    </source>
</evidence>
<evidence type="ECO:0000256" key="2">
    <source>
        <dbReference type="ARBA" id="ARBA00023125"/>
    </source>
</evidence>
<evidence type="ECO:0000256" key="1">
    <source>
        <dbReference type="ARBA" id="ARBA00023015"/>
    </source>
</evidence>
<reference evidence="6" key="1">
    <citation type="submission" date="2016-10" db="EMBL/GenBank/DDBJ databases">
        <authorList>
            <person name="Varghese N."/>
            <person name="Submissions S."/>
        </authorList>
    </citation>
    <scope>NUCLEOTIDE SEQUENCE [LARGE SCALE GENOMIC DNA]</scope>
    <source>
        <strain evidence="6">DSM 22361</strain>
    </source>
</reference>
<dbReference type="Proteomes" id="UP000236731">
    <property type="component" value="Unassembled WGS sequence"/>
</dbReference>
<sequence>MKKINTFRPLAFKSIFINNHFDKEIFKFDVEHFFIHSFRDDKVELRLPLPIHRKTVTDLMFVTKGQSRRQIGLTQYDLQAGDLLLVPNSSISNTELMSEDIEGYYCHFSDDFLGSSIYLKKLLALSEHQRWNHFDGAALERVKTLFTTIYELYRTAHDAEFNQLLIGSYLKVLLAELYHSVRDRNPAVLKKGAKLVEAYQELIRLHYMRDWNVGEYAERLQVTPNHLNKTVKRYLHRSASDVLYEIKIQEAKVLLLQTNDSIAEIALQLGFDDSGYFGKFFKKHTGESPAVYRKRIDFY</sequence>
<name>A0A1H5ZP71_9SPHI</name>
<dbReference type="InterPro" id="IPR009057">
    <property type="entry name" value="Homeodomain-like_sf"/>
</dbReference>
<dbReference type="Pfam" id="PF12833">
    <property type="entry name" value="HTH_18"/>
    <property type="match status" value="1"/>
</dbReference>
<organism evidence="5 6">
    <name type="scientific">Sphingobacterium lactis</name>
    <dbReference type="NCBI Taxonomy" id="797291"/>
    <lineage>
        <taxon>Bacteria</taxon>
        <taxon>Pseudomonadati</taxon>
        <taxon>Bacteroidota</taxon>
        <taxon>Sphingobacteriia</taxon>
        <taxon>Sphingobacteriales</taxon>
        <taxon>Sphingobacteriaceae</taxon>
        <taxon>Sphingobacterium</taxon>
    </lineage>
</organism>
<dbReference type="PROSITE" id="PS00041">
    <property type="entry name" value="HTH_ARAC_FAMILY_1"/>
    <property type="match status" value="1"/>
</dbReference>
<dbReference type="Gene3D" id="1.10.10.60">
    <property type="entry name" value="Homeodomain-like"/>
    <property type="match status" value="1"/>
</dbReference>
<dbReference type="InterPro" id="IPR037923">
    <property type="entry name" value="HTH-like"/>
</dbReference>
<gene>
    <name evidence="5" type="ORF">SAMN05421877_10784</name>
</gene>
<feature type="domain" description="HTH araC/xylS-type" evidence="4">
    <location>
        <begin position="197"/>
        <end position="295"/>
    </location>
</feature>
<dbReference type="GO" id="GO:0003700">
    <property type="term" value="F:DNA-binding transcription factor activity"/>
    <property type="evidence" value="ECO:0007669"/>
    <property type="project" value="InterPro"/>
</dbReference>
<dbReference type="PRINTS" id="PR00032">
    <property type="entry name" value="HTHARAC"/>
</dbReference>
<dbReference type="PANTHER" id="PTHR43280:SF32">
    <property type="entry name" value="TRANSCRIPTIONAL REGULATORY PROTEIN"/>
    <property type="match status" value="1"/>
</dbReference>
<keyword evidence="6" id="KW-1185">Reference proteome</keyword>
<dbReference type="AlphaFoldDB" id="A0A1H5ZP71"/>
<dbReference type="SUPFAM" id="SSF46689">
    <property type="entry name" value="Homeodomain-like"/>
    <property type="match status" value="1"/>
</dbReference>
<dbReference type="InterPro" id="IPR018060">
    <property type="entry name" value="HTH_AraC"/>
</dbReference>
<dbReference type="RefSeq" id="WP_103906530.1">
    <property type="nucleotide sequence ID" value="NZ_CP049246.1"/>
</dbReference>
<protein>
    <submittedName>
        <fullName evidence="5">AraC-type DNA-binding protein</fullName>
    </submittedName>
</protein>
<keyword evidence="2 5" id="KW-0238">DNA-binding</keyword>
<evidence type="ECO:0000256" key="3">
    <source>
        <dbReference type="ARBA" id="ARBA00023163"/>
    </source>
</evidence>
<keyword evidence="3" id="KW-0804">Transcription</keyword>